<comment type="caution">
    <text evidence="2">The sequence shown here is derived from an EMBL/GenBank/DDBJ whole genome shotgun (WGS) entry which is preliminary data.</text>
</comment>
<evidence type="ECO:0000313" key="3">
    <source>
        <dbReference type="Proteomes" id="UP000287651"/>
    </source>
</evidence>
<feature type="region of interest" description="Disordered" evidence="1">
    <location>
        <begin position="99"/>
        <end position="162"/>
    </location>
</feature>
<name>A0A426Z1Q6_ENSVE</name>
<feature type="compositionally biased region" description="Basic residues" evidence="1">
    <location>
        <begin position="102"/>
        <end position="122"/>
    </location>
</feature>
<accession>A0A426Z1Q6</accession>
<gene>
    <name evidence="2" type="ORF">B296_00032385</name>
</gene>
<evidence type="ECO:0000256" key="1">
    <source>
        <dbReference type="SAM" id="MobiDB-lite"/>
    </source>
</evidence>
<reference evidence="2 3" key="1">
    <citation type="journal article" date="2014" name="Agronomy (Basel)">
        <title>A Draft Genome Sequence for Ensete ventricosum, the Drought-Tolerant Tree Against Hunger.</title>
        <authorList>
            <person name="Harrison J."/>
            <person name="Moore K.A."/>
            <person name="Paszkiewicz K."/>
            <person name="Jones T."/>
            <person name="Grant M."/>
            <person name="Ambacheew D."/>
            <person name="Muzemil S."/>
            <person name="Studholme D.J."/>
        </authorList>
    </citation>
    <scope>NUCLEOTIDE SEQUENCE [LARGE SCALE GENOMIC DNA]</scope>
</reference>
<sequence>MSYRVIGIHRQSVNQGLNPVYPRFSFFLRALYPKESSLPLVEFLQARFKNIEAGFHYCKSLFVAPFPSWCTRLRLLRTRRISHFTLVLFAAEHLMSDSNGLRARRNKKKEKKKREKEKRRNIPSREVPRAVRRPRAKNRRQAIPSRAGRQNARGIRHPWAKN</sequence>
<dbReference type="Proteomes" id="UP000287651">
    <property type="component" value="Unassembled WGS sequence"/>
</dbReference>
<feature type="non-terminal residue" evidence="2">
    <location>
        <position position="162"/>
    </location>
</feature>
<dbReference type="AlphaFoldDB" id="A0A426Z1Q6"/>
<evidence type="ECO:0000313" key="2">
    <source>
        <dbReference type="EMBL" id="RRT57903.1"/>
    </source>
</evidence>
<protein>
    <submittedName>
        <fullName evidence="2">Uncharacterized protein</fullName>
    </submittedName>
</protein>
<dbReference type="EMBL" id="AMZH03008950">
    <property type="protein sequence ID" value="RRT57903.1"/>
    <property type="molecule type" value="Genomic_DNA"/>
</dbReference>
<feature type="compositionally biased region" description="Basic residues" evidence="1">
    <location>
        <begin position="130"/>
        <end position="140"/>
    </location>
</feature>
<proteinExistence type="predicted"/>
<organism evidence="2 3">
    <name type="scientific">Ensete ventricosum</name>
    <name type="common">Abyssinian banana</name>
    <name type="synonym">Musa ensete</name>
    <dbReference type="NCBI Taxonomy" id="4639"/>
    <lineage>
        <taxon>Eukaryota</taxon>
        <taxon>Viridiplantae</taxon>
        <taxon>Streptophyta</taxon>
        <taxon>Embryophyta</taxon>
        <taxon>Tracheophyta</taxon>
        <taxon>Spermatophyta</taxon>
        <taxon>Magnoliopsida</taxon>
        <taxon>Liliopsida</taxon>
        <taxon>Zingiberales</taxon>
        <taxon>Musaceae</taxon>
        <taxon>Ensete</taxon>
    </lineage>
</organism>